<keyword evidence="13" id="KW-1185">Reference proteome</keyword>
<comment type="similarity">
    <text evidence="2 10">Belongs to the glycosyl hydrolase 31 family.</text>
</comment>
<evidence type="ECO:0000256" key="2">
    <source>
        <dbReference type="ARBA" id="ARBA00007806"/>
    </source>
</evidence>
<feature type="domain" description="P-type" evidence="12">
    <location>
        <begin position="17"/>
        <end position="67"/>
    </location>
</feature>
<keyword evidence="5" id="KW-0472">Membrane</keyword>
<dbReference type="SUPFAM" id="SSF74650">
    <property type="entry name" value="Galactose mutarotase-like"/>
    <property type="match status" value="1"/>
</dbReference>
<dbReference type="InterPro" id="IPR013780">
    <property type="entry name" value="Glyco_hydro_b"/>
</dbReference>
<sequence length="878" mass="100438">MRSVLLAAGFLALTSALQCDIQNAIERIDCLPERNSNEQRCHERGCCWKTRQDGDPHVNFPYCFYPRDYSGYVISNQTQDRHGATVYLQRQQPSHSAQDIGVLRVEVRSYSNQIVRIRIVDPHNQRWEPPYPAIPPPSSRIDSPIFDFEITQDSRLEVRRFDGDQGDNHKVKLVSLNLGTMIYTDRFIQVTSLLPSNVVYGLGEHHGSLRRSMDYSRFTFYNEDQPPVENKRLYGTQPFYINLESDGRANGMWLLNSNAMDILLQPAPAITYRPTGGVLDFFIFAGPSPADVVKQYQDIVGRPKMIPYWSLGFHLCRYGYKSTEDTRRTLQRNLDAGVRIDVQWNDIDYMDKFNGFTLDPENYSDLGKLADELHKDGRHYVMIVDPAVSGSETPGSYPPYDRGLEQNVFVKTAKGRIVEGRVWNLGTSVFPDFTHPNATIYWTELFRDFHKRVAYDGAWIDMNEPSNGIDGHNDDNSCRSDQDMPYVPGDVYLHKRTICTSDVHHLSSHYNVHNLYAYAEAISTYKALTAVAPNKRPFIISRSTFSGQGFYSGHWTGDIYSNWGNLKDSISGILDFSFYGIPMVGADICGFLQDTTTELCARWQALGAFYPFSRNHNNIQAKDQDPAALGETVLKPTRNAFYWRYKLLPYLYTLFYGAHMDGETVARPLFFEYPEDPKTYDNDRQFMWGRALMVVPALFENQKIITGYFPKGIWYDLQNRTGTVDATSGGKYVDLPADMDYIHFFMKGGNAVFFQEPGNTTTDSRKSPFGLYVFLDDGVASGRVFLDDGESIDSITSGEFDVVHAMATKDILVVSNRSQMKSFYNLDEVHVYGIKSQPKEIFIDRAEFIDFVYDEQRQLLTMNNLNHDMTLMTVSFVY</sequence>
<feature type="chain" id="PRO_5042556135" evidence="11">
    <location>
        <begin position="17"/>
        <end position="878"/>
    </location>
</feature>
<evidence type="ECO:0000313" key="13">
    <source>
        <dbReference type="Proteomes" id="UP000694867"/>
    </source>
</evidence>
<dbReference type="InterPro" id="IPR011013">
    <property type="entry name" value="Gal_mutarotase_sf_dom"/>
</dbReference>
<evidence type="ECO:0000256" key="9">
    <source>
        <dbReference type="PROSITE-ProRule" id="PRU00779"/>
    </source>
</evidence>
<dbReference type="InterPro" id="IPR000519">
    <property type="entry name" value="P_trefoil_dom"/>
</dbReference>
<dbReference type="InterPro" id="IPR048395">
    <property type="entry name" value="Glyco_hydro_31_C"/>
</dbReference>
<evidence type="ECO:0000256" key="1">
    <source>
        <dbReference type="ARBA" id="ARBA00004370"/>
    </source>
</evidence>
<evidence type="ECO:0000256" key="10">
    <source>
        <dbReference type="RuleBase" id="RU361185"/>
    </source>
</evidence>
<evidence type="ECO:0000256" key="6">
    <source>
        <dbReference type="ARBA" id="ARBA00023157"/>
    </source>
</evidence>
<comment type="caution">
    <text evidence="9">Lacks conserved residue(s) required for the propagation of feature annotation.</text>
</comment>
<accession>A0AAJ6VWU2</accession>
<feature type="signal peptide" evidence="11">
    <location>
        <begin position="1"/>
        <end position="16"/>
    </location>
</feature>
<dbReference type="InterPro" id="IPR044913">
    <property type="entry name" value="P_trefoil_dom_sf"/>
</dbReference>
<dbReference type="GO" id="GO:0005975">
    <property type="term" value="P:carbohydrate metabolic process"/>
    <property type="evidence" value="ECO:0007669"/>
    <property type="project" value="InterPro"/>
</dbReference>
<dbReference type="Gene3D" id="3.20.20.80">
    <property type="entry name" value="Glycosidases"/>
    <property type="match status" value="1"/>
</dbReference>
<dbReference type="PROSITE" id="PS00707">
    <property type="entry name" value="GLYCOSYL_HYDROL_F31_2"/>
    <property type="match status" value="1"/>
</dbReference>
<evidence type="ECO:0000256" key="5">
    <source>
        <dbReference type="ARBA" id="ARBA00023136"/>
    </source>
</evidence>
<dbReference type="FunFam" id="2.60.40.1180:FF:000044">
    <property type="entry name" value="Alpha-glucosidase 1"/>
    <property type="match status" value="1"/>
</dbReference>
<comment type="subcellular location">
    <subcellularLocation>
        <location evidence="1">Membrane</location>
    </subcellularLocation>
</comment>
<dbReference type="Gene3D" id="4.10.110.10">
    <property type="entry name" value="Spasmolytic Protein, domain 1"/>
    <property type="match status" value="1"/>
</dbReference>
<keyword evidence="3 11" id="KW-0732">Signal</keyword>
<dbReference type="InterPro" id="IPR025887">
    <property type="entry name" value="Glyco_hydro_31_N_dom"/>
</dbReference>
<dbReference type="KEGG" id="goe:100905668"/>
<dbReference type="GO" id="GO:0016020">
    <property type="term" value="C:membrane"/>
    <property type="evidence" value="ECO:0007669"/>
    <property type="project" value="UniProtKB-SubCell"/>
</dbReference>
<dbReference type="GeneID" id="100905668"/>
<keyword evidence="6" id="KW-1015">Disulfide bond</keyword>
<evidence type="ECO:0000256" key="8">
    <source>
        <dbReference type="ARBA" id="ARBA00023295"/>
    </source>
</evidence>
<dbReference type="Gene3D" id="2.60.40.1760">
    <property type="entry name" value="glycosyl hydrolase (family 31)"/>
    <property type="match status" value="1"/>
</dbReference>
<dbReference type="Gene3D" id="2.60.40.1180">
    <property type="entry name" value="Golgi alpha-mannosidase II"/>
    <property type="match status" value="2"/>
</dbReference>
<dbReference type="Pfam" id="PF00088">
    <property type="entry name" value="Trefoil"/>
    <property type="match status" value="1"/>
</dbReference>
<dbReference type="PANTHER" id="PTHR22762">
    <property type="entry name" value="ALPHA-GLUCOSIDASE"/>
    <property type="match status" value="1"/>
</dbReference>
<protein>
    <submittedName>
        <fullName evidence="14">Lysosomal alpha-glucosidase</fullName>
    </submittedName>
</protein>
<dbReference type="CDD" id="cd00111">
    <property type="entry name" value="Trefoil"/>
    <property type="match status" value="1"/>
</dbReference>
<keyword evidence="4 10" id="KW-0378">Hydrolase</keyword>
<dbReference type="CDD" id="cd14752">
    <property type="entry name" value="GH31_N"/>
    <property type="match status" value="1"/>
</dbReference>
<dbReference type="PANTHER" id="PTHR22762:SF131">
    <property type="entry name" value="GLYCOSIDE HYDROLASE FAMILY 31 N-TERMINAL DOMAIN-CONTAINING PROTEIN"/>
    <property type="match status" value="1"/>
</dbReference>
<evidence type="ECO:0000256" key="11">
    <source>
        <dbReference type="SAM" id="SignalP"/>
    </source>
</evidence>
<evidence type="ECO:0000256" key="4">
    <source>
        <dbReference type="ARBA" id="ARBA00022801"/>
    </source>
</evidence>
<dbReference type="RefSeq" id="XP_003741230.1">
    <property type="nucleotide sequence ID" value="XM_003741182.2"/>
</dbReference>
<dbReference type="Pfam" id="PF21365">
    <property type="entry name" value="Glyco_hydro_31_3rd"/>
    <property type="match status" value="1"/>
</dbReference>
<dbReference type="Pfam" id="PF13802">
    <property type="entry name" value="Gal_mutarotas_2"/>
    <property type="match status" value="1"/>
</dbReference>
<gene>
    <name evidence="14" type="primary">LOC100905668</name>
</gene>
<evidence type="ECO:0000259" key="12">
    <source>
        <dbReference type="PROSITE" id="PS51448"/>
    </source>
</evidence>
<dbReference type="SUPFAM" id="SSF51011">
    <property type="entry name" value="Glycosyl hydrolase domain"/>
    <property type="match status" value="1"/>
</dbReference>
<proteinExistence type="inferred from homology"/>
<dbReference type="Pfam" id="PF01055">
    <property type="entry name" value="Glyco_hydro_31_2nd"/>
    <property type="match status" value="1"/>
</dbReference>
<dbReference type="CDD" id="cd06602">
    <property type="entry name" value="GH31_MGAM_SI_GAA"/>
    <property type="match status" value="1"/>
</dbReference>
<dbReference type="InterPro" id="IPR000322">
    <property type="entry name" value="Glyco_hydro_31_TIM"/>
</dbReference>
<dbReference type="AlphaFoldDB" id="A0AAJ6VWU2"/>
<keyword evidence="8 10" id="KW-0326">Glycosidase</keyword>
<dbReference type="Proteomes" id="UP000694867">
    <property type="component" value="Unplaced"/>
</dbReference>
<dbReference type="GO" id="GO:0004558">
    <property type="term" value="F:alpha-1,4-glucosidase activity"/>
    <property type="evidence" value="ECO:0007669"/>
    <property type="project" value="TreeGrafter"/>
</dbReference>
<reference evidence="14" key="1">
    <citation type="submission" date="2025-08" db="UniProtKB">
        <authorList>
            <consortium name="RefSeq"/>
        </authorList>
    </citation>
    <scope>IDENTIFICATION</scope>
</reference>
<dbReference type="SUPFAM" id="SSF51445">
    <property type="entry name" value="(Trans)glycosidases"/>
    <property type="match status" value="1"/>
</dbReference>
<dbReference type="InterPro" id="IPR017853">
    <property type="entry name" value="GH"/>
</dbReference>
<dbReference type="GO" id="GO:0030246">
    <property type="term" value="F:carbohydrate binding"/>
    <property type="evidence" value="ECO:0007669"/>
    <property type="project" value="InterPro"/>
</dbReference>
<evidence type="ECO:0000256" key="7">
    <source>
        <dbReference type="ARBA" id="ARBA00023180"/>
    </source>
</evidence>
<organism evidence="13 14">
    <name type="scientific">Galendromus occidentalis</name>
    <name type="common">western predatory mite</name>
    <dbReference type="NCBI Taxonomy" id="34638"/>
    <lineage>
        <taxon>Eukaryota</taxon>
        <taxon>Metazoa</taxon>
        <taxon>Ecdysozoa</taxon>
        <taxon>Arthropoda</taxon>
        <taxon>Chelicerata</taxon>
        <taxon>Arachnida</taxon>
        <taxon>Acari</taxon>
        <taxon>Parasitiformes</taxon>
        <taxon>Mesostigmata</taxon>
        <taxon>Gamasina</taxon>
        <taxon>Phytoseioidea</taxon>
        <taxon>Phytoseiidae</taxon>
        <taxon>Typhlodrominae</taxon>
        <taxon>Galendromus</taxon>
    </lineage>
</organism>
<keyword evidence="7" id="KW-0325">Glycoprotein</keyword>
<evidence type="ECO:0000256" key="3">
    <source>
        <dbReference type="ARBA" id="ARBA00022729"/>
    </source>
</evidence>
<evidence type="ECO:0000313" key="14">
    <source>
        <dbReference type="RefSeq" id="XP_003741230.1"/>
    </source>
</evidence>
<name>A0AAJ6VWU2_9ACAR</name>
<dbReference type="PROSITE" id="PS51448">
    <property type="entry name" value="P_TREFOIL_2"/>
    <property type="match status" value="1"/>
</dbReference>
<dbReference type="InterPro" id="IPR030459">
    <property type="entry name" value="Glyco_hydro_31_CS"/>
</dbReference>